<gene>
    <name evidence="3" type="ORF">CHGG_03402</name>
</gene>
<accession>Q2H8Q2</accession>
<dbReference type="GeneID" id="4389578"/>
<dbReference type="eggNOG" id="ENOG502SQ4R">
    <property type="taxonomic scope" value="Eukaryota"/>
</dbReference>
<keyword evidence="2" id="KW-1133">Transmembrane helix</keyword>
<dbReference type="Proteomes" id="UP000001056">
    <property type="component" value="Unassembled WGS sequence"/>
</dbReference>
<dbReference type="RefSeq" id="XP_001229918.1">
    <property type="nucleotide sequence ID" value="XM_001229917.1"/>
</dbReference>
<evidence type="ECO:0000256" key="1">
    <source>
        <dbReference type="SAM" id="MobiDB-lite"/>
    </source>
</evidence>
<proteinExistence type="predicted"/>
<evidence type="ECO:0000313" key="3">
    <source>
        <dbReference type="EMBL" id="EAQ91467.1"/>
    </source>
</evidence>
<dbReference type="VEuPathDB" id="FungiDB:CHGG_03402"/>
<organism evidence="3 4">
    <name type="scientific">Chaetomium globosum (strain ATCC 6205 / CBS 148.51 / DSM 1962 / NBRC 6347 / NRRL 1970)</name>
    <name type="common">Soil fungus</name>
    <dbReference type="NCBI Taxonomy" id="306901"/>
    <lineage>
        <taxon>Eukaryota</taxon>
        <taxon>Fungi</taxon>
        <taxon>Dikarya</taxon>
        <taxon>Ascomycota</taxon>
        <taxon>Pezizomycotina</taxon>
        <taxon>Sordariomycetes</taxon>
        <taxon>Sordariomycetidae</taxon>
        <taxon>Sordariales</taxon>
        <taxon>Chaetomiaceae</taxon>
        <taxon>Chaetomium</taxon>
    </lineage>
</organism>
<dbReference type="AlphaFoldDB" id="Q2H8Q2"/>
<dbReference type="STRING" id="306901.Q2H8Q2"/>
<dbReference type="PANTHER" id="PTHR39596">
    <property type="match status" value="1"/>
</dbReference>
<name>Q2H8Q2_CHAGB</name>
<dbReference type="InParanoid" id="Q2H8Q2"/>
<feature type="compositionally biased region" description="Basic and acidic residues" evidence="1">
    <location>
        <begin position="983"/>
        <end position="995"/>
    </location>
</feature>
<protein>
    <submittedName>
        <fullName evidence="3">Uncharacterized protein</fullName>
    </submittedName>
</protein>
<dbReference type="HOGENOM" id="CLU_270324_0_0_1"/>
<dbReference type="OrthoDB" id="2426273at2759"/>
<dbReference type="OMA" id="FGDQWAS"/>
<dbReference type="PANTHER" id="PTHR39596:SF2">
    <property type="entry name" value="HET DOMAIN PROTEIN (AFU_ORTHOLOGUE AFUA_1G17550)-RELATED"/>
    <property type="match status" value="1"/>
</dbReference>
<feature type="transmembrane region" description="Helical" evidence="2">
    <location>
        <begin position="807"/>
        <end position="831"/>
    </location>
</feature>
<keyword evidence="4" id="KW-1185">Reference proteome</keyword>
<keyword evidence="2" id="KW-0812">Transmembrane</keyword>
<feature type="region of interest" description="Disordered" evidence="1">
    <location>
        <begin position="969"/>
        <end position="995"/>
    </location>
</feature>
<reference evidence="4" key="1">
    <citation type="journal article" date="2015" name="Genome Announc.">
        <title>Draft genome sequence of the cellulolytic fungus Chaetomium globosum.</title>
        <authorList>
            <person name="Cuomo C.A."/>
            <person name="Untereiner W.A."/>
            <person name="Ma L.-J."/>
            <person name="Grabherr M."/>
            <person name="Birren B.W."/>
        </authorList>
    </citation>
    <scope>NUCLEOTIDE SEQUENCE [LARGE SCALE GENOMIC DNA]</scope>
    <source>
        <strain evidence="4">ATCC 6205 / CBS 148.51 / DSM 1962 / NBRC 6347 / NRRL 1970</strain>
    </source>
</reference>
<dbReference type="EMBL" id="CH408030">
    <property type="protein sequence ID" value="EAQ91467.1"/>
    <property type="molecule type" value="Genomic_DNA"/>
</dbReference>
<evidence type="ECO:0000256" key="2">
    <source>
        <dbReference type="SAM" id="Phobius"/>
    </source>
</evidence>
<evidence type="ECO:0000313" key="4">
    <source>
        <dbReference type="Proteomes" id="UP000001056"/>
    </source>
</evidence>
<feature type="transmembrane region" description="Helical" evidence="2">
    <location>
        <begin position="777"/>
        <end position="800"/>
    </location>
</feature>
<keyword evidence="2" id="KW-0472">Membrane</keyword>
<sequence>MDFLPHPTSGVEALDIPFVADTPFVFGSDFWDFPKLHGFGDQWASLPAPRLASLAQSWLYFGTVSEFLGRPIDYREFQVSRSVSGKPLLPLLNEWLAAHAINAGGLTIQDADDYEDKKLVLYEHSRFLEAVIRLAEDFDKVSQSHVKPIPTIILSVKVLCITLRGVLWDLARGDIDETLRPWPSPATRMRREIAPAKDAPGKQTISPSAQLMLDVLRLRGWCPFYARKVLTQYNYALAYYFTRLFRTYSPGLSHRNCSDDECVASNADIFSYVPRHARRGCLCQPKAAPMDQIRAIIEDGGIPLIRLRGSSKKGVRMEVVRMTAQTRFVVVSHCADGTFDGFSPQPKQRLSSATATARRRRLAWLEALTRPADWIGRVVFRKSQSEPMQLLNSTSTMGVGIETSVLKSLTRSLREEFRSGFANGVKPNRAAVGEGRLAPDFCTLFVQVWNELSKRAATVPGDMHIIMASLLGFHTEPIMRLTKSADRMSCILRSMDGIPMSLLFNINGPRHKPTRNHRDRWLPLYPSRQKLTFGSTFTNIRSINDDLYLPNNSVSREKVVVLVCTGEVDPFSSCTFTLRDTSSGEQYSVVVHRQEGEMDEFATPEAGPYCIAIQLDPELGSLPDGHIDGLGAIPKTYAGALFRVRRVVTNVRKLYYHNLETDYENSFELVEDQTYETRDLETASKRTTNYLDGNLASAFSNHHRGILRTVYDCPLTVSSYSPRKADGVTWPLKEGPTLLAQQLPETWQTVIEREPATYPLPLPIRPSFTEAVSPVSAYLGITAIDGLVASGCVGLAIAICATMFSRLALLAQAAVIAKLVLHSLFLMQMFLFPGIEVRLIWDTLHLALVALYTFSRVSSPAPGGGVGRMDALDWSFIAWGFLGHAVDFGARLAIRWVVVPRLFEQYLRSFDGDAFREEKNEGKGVGAGTGVAGTLGARRRGWFSRARLKLGIGFGGGHHYQEQAQLDREMHPRSRDAMPTGRPEQHLLGDMEGHV</sequence>